<sequence length="537" mass="60636">MRPKNIGIMDDEFRMLLLLSFLLYIKVSVSGIQHVHMSCSKKEICALNELSVNLTCSYSNINITTGFWFNLKDKAKWWKEEHPEDLTLDSDYAGRVRYTEMTNSNSTLTITDLRERDSGEYHLMFITDKGEKYQSSAGVTLTVTDLQVTHNFTEQTLTCRTSCPLTSHITPYYWYRNGQMLKTYTETFSLKNADDGSYSCSADYYKCYSPTLCVERNCWDVNYTDKRVCAMEGSSVEFAGNYSHPSNLRVNKVFWHYFEQGKSIDLKTITHVANRVKYRNNNLTLKINQLTKNDSGEYRLRFITNDGKGFSGKPGVILKVTDLQVRVSQSAVDSEGQTTVTLSCITSCTLSNNPTYMWYKNRQPVTNKPTKHNKLYLSSSEDAGNYSCAVRGCEELRSPEETVTIKPGSEDHTVLKYIIVGLTAFLVVTLLSGALCVWKRKSSSANGHSSSGENEQHHFASDLNGSVPSDDQDNVQYASVFFKHSQAPKPCPDTTEEDDVQYAAVNIRRSAAATRLVADEAADDPSQIYSKVQKRPT</sequence>
<evidence type="ECO:0000259" key="4">
    <source>
        <dbReference type="PROSITE" id="PS50835"/>
    </source>
</evidence>
<keyword evidence="2" id="KW-0812">Transmembrane</keyword>
<keyword evidence="3" id="KW-0732">Signal</keyword>
<dbReference type="InterPro" id="IPR007110">
    <property type="entry name" value="Ig-like_dom"/>
</dbReference>
<dbReference type="PANTHER" id="PTHR46013">
    <property type="entry name" value="VASCULAR CELL ADHESION MOLECULE 1"/>
    <property type="match status" value="1"/>
</dbReference>
<name>A0A8T0AB87_SILME</name>
<dbReference type="CDD" id="cd00096">
    <property type="entry name" value="Ig"/>
    <property type="match status" value="1"/>
</dbReference>
<dbReference type="AlphaFoldDB" id="A0A8T0AB87"/>
<feature type="domain" description="Ig-like" evidence="4">
    <location>
        <begin position="51"/>
        <end position="121"/>
    </location>
</feature>
<feature type="chain" id="PRO_5035734053" description="Ig-like domain-containing protein" evidence="3">
    <location>
        <begin position="32"/>
        <end position="537"/>
    </location>
</feature>
<evidence type="ECO:0000256" key="3">
    <source>
        <dbReference type="SAM" id="SignalP"/>
    </source>
</evidence>
<dbReference type="PROSITE" id="PS50835">
    <property type="entry name" value="IG_LIKE"/>
    <property type="match status" value="3"/>
</dbReference>
<dbReference type="SUPFAM" id="SSF48726">
    <property type="entry name" value="Immunoglobulin"/>
    <property type="match status" value="3"/>
</dbReference>
<dbReference type="Gene3D" id="2.60.40.10">
    <property type="entry name" value="Immunoglobulins"/>
    <property type="match status" value="4"/>
</dbReference>
<keyword evidence="6" id="KW-1185">Reference proteome</keyword>
<dbReference type="SMART" id="SM00409">
    <property type="entry name" value="IG"/>
    <property type="match status" value="3"/>
</dbReference>
<dbReference type="Proteomes" id="UP000606274">
    <property type="component" value="Unassembled WGS sequence"/>
</dbReference>
<gene>
    <name evidence="5" type="ORF">HF521_014264</name>
</gene>
<feature type="domain" description="Ig-like" evidence="4">
    <location>
        <begin position="314"/>
        <end position="404"/>
    </location>
</feature>
<dbReference type="InterPro" id="IPR003599">
    <property type="entry name" value="Ig_sub"/>
</dbReference>
<keyword evidence="2" id="KW-1133">Transmembrane helix</keyword>
<feature type="signal peptide" evidence="3">
    <location>
        <begin position="1"/>
        <end position="31"/>
    </location>
</feature>
<feature type="domain" description="Ig-like" evidence="4">
    <location>
        <begin position="137"/>
        <end position="202"/>
    </location>
</feature>
<dbReference type="Pfam" id="PF07686">
    <property type="entry name" value="V-set"/>
    <property type="match status" value="1"/>
</dbReference>
<dbReference type="Pfam" id="PF13895">
    <property type="entry name" value="Ig_2"/>
    <property type="match status" value="1"/>
</dbReference>
<protein>
    <recommendedName>
        <fullName evidence="4">Ig-like domain-containing protein</fullName>
    </recommendedName>
</protein>
<keyword evidence="2" id="KW-0472">Membrane</keyword>
<accession>A0A8T0AB87</accession>
<reference evidence="5" key="1">
    <citation type="submission" date="2020-08" db="EMBL/GenBank/DDBJ databases">
        <title>Chromosome-level assembly of Southern catfish (Silurus meridionalis) provides insights into visual adaptation to the nocturnal and benthic lifestyles.</title>
        <authorList>
            <person name="Zhang Y."/>
            <person name="Wang D."/>
            <person name="Peng Z."/>
        </authorList>
    </citation>
    <scope>NUCLEOTIDE SEQUENCE</scope>
    <source>
        <strain evidence="5">SWU-2019-XX</strain>
        <tissue evidence="5">Muscle</tissue>
    </source>
</reference>
<dbReference type="InterPro" id="IPR036179">
    <property type="entry name" value="Ig-like_dom_sf"/>
</dbReference>
<dbReference type="InterPro" id="IPR013783">
    <property type="entry name" value="Ig-like_fold"/>
</dbReference>
<evidence type="ECO:0000256" key="2">
    <source>
        <dbReference type="SAM" id="Phobius"/>
    </source>
</evidence>
<evidence type="ECO:0000313" key="6">
    <source>
        <dbReference type="Proteomes" id="UP000606274"/>
    </source>
</evidence>
<feature type="transmembrane region" description="Helical" evidence="2">
    <location>
        <begin position="414"/>
        <end position="438"/>
    </location>
</feature>
<evidence type="ECO:0000256" key="1">
    <source>
        <dbReference type="SAM" id="MobiDB-lite"/>
    </source>
</evidence>
<dbReference type="EMBL" id="JABFDY010000026">
    <property type="protein sequence ID" value="KAF7688258.1"/>
    <property type="molecule type" value="Genomic_DNA"/>
</dbReference>
<dbReference type="PANTHER" id="PTHR46013:SF4">
    <property type="entry name" value="B-CELL RECEPTOR CD22-RELATED"/>
    <property type="match status" value="1"/>
</dbReference>
<comment type="caution">
    <text evidence="5">The sequence shown here is derived from an EMBL/GenBank/DDBJ whole genome shotgun (WGS) entry which is preliminary data.</text>
</comment>
<organism evidence="5 6">
    <name type="scientific">Silurus meridionalis</name>
    <name type="common">Southern catfish</name>
    <name type="synonym">Silurus soldatovi meridionalis</name>
    <dbReference type="NCBI Taxonomy" id="175797"/>
    <lineage>
        <taxon>Eukaryota</taxon>
        <taxon>Metazoa</taxon>
        <taxon>Chordata</taxon>
        <taxon>Craniata</taxon>
        <taxon>Vertebrata</taxon>
        <taxon>Euteleostomi</taxon>
        <taxon>Actinopterygii</taxon>
        <taxon>Neopterygii</taxon>
        <taxon>Teleostei</taxon>
        <taxon>Ostariophysi</taxon>
        <taxon>Siluriformes</taxon>
        <taxon>Siluridae</taxon>
        <taxon>Silurus</taxon>
    </lineage>
</organism>
<feature type="region of interest" description="Disordered" evidence="1">
    <location>
        <begin position="445"/>
        <end position="468"/>
    </location>
</feature>
<proteinExistence type="predicted"/>
<dbReference type="InterPro" id="IPR013106">
    <property type="entry name" value="Ig_V-set"/>
</dbReference>
<evidence type="ECO:0000313" key="5">
    <source>
        <dbReference type="EMBL" id="KAF7688258.1"/>
    </source>
</evidence>